<name>N1MR26_9SPHN</name>
<reference evidence="2 3" key="1">
    <citation type="submission" date="2013-03" db="EMBL/GenBank/DDBJ databases">
        <authorList>
            <person name="Le V."/>
        </authorList>
    </citation>
    <scope>NUCLEOTIDE SEQUENCE [LARGE SCALE GENOMIC DNA]</scope>
    <source>
        <strain evidence="2 3">BiD32</strain>
    </source>
</reference>
<keyword evidence="1" id="KW-0812">Transmembrane</keyword>
<protein>
    <submittedName>
        <fullName evidence="2">Uncharacterized protein</fullName>
    </submittedName>
</protein>
<evidence type="ECO:0000313" key="3">
    <source>
        <dbReference type="Proteomes" id="UP000013201"/>
    </source>
</evidence>
<evidence type="ECO:0000313" key="2">
    <source>
        <dbReference type="EMBL" id="CCW19655.1"/>
    </source>
</evidence>
<keyword evidence="1" id="KW-0472">Membrane</keyword>
<proteinExistence type="predicted"/>
<evidence type="ECO:0000256" key="1">
    <source>
        <dbReference type="SAM" id="Phobius"/>
    </source>
</evidence>
<keyword evidence="3" id="KW-1185">Reference proteome</keyword>
<dbReference type="Proteomes" id="UP000013201">
    <property type="component" value="Unassembled WGS sequence"/>
</dbReference>
<feature type="transmembrane region" description="Helical" evidence="1">
    <location>
        <begin position="15"/>
        <end position="36"/>
    </location>
</feature>
<gene>
    <name evidence="2" type="ORF">EBBID32_40240</name>
</gene>
<sequence>MIRATGPFWFWMTGALYGVALAAYFGLVMLVVVDAASG</sequence>
<keyword evidence="1" id="KW-1133">Transmembrane helix</keyword>
<accession>N1MR26</accession>
<organism evidence="2 3">
    <name type="scientific">Sphingobium indicum BiD32</name>
    <dbReference type="NCBI Taxonomy" id="1301087"/>
    <lineage>
        <taxon>Bacteria</taxon>
        <taxon>Pseudomonadati</taxon>
        <taxon>Pseudomonadota</taxon>
        <taxon>Alphaproteobacteria</taxon>
        <taxon>Sphingomonadales</taxon>
        <taxon>Sphingomonadaceae</taxon>
        <taxon>Sphingobium</taxon>
    </lineage>
</organism>
<dbReference type="EMBL" id="CAVK010000216">
    <property type="protein sequence ID" value="CCW19655.1"/>
    <property type="molecule type" value="Genomic_DNA"/>
</dbReference>
<reference evidence="3" key="2">
    <citation type="submission" date="2013-04" db="EMBL/GenBank/DDBJ databases">
        <title>Bisphenol A degrading Sphingobium sp. strain BiD32.</title>
        <authorList>
            <person name="Nielsen J.L."/>
            <person name="Zhou N.A."/>
            <person name="Kjeldal H."/>
        </authorList>
    </citation>
    <scope>NUCLEOTIDE SEQUENCE [LARGE SCALE GENOMIC DNA]</scope>
    <source>
        <strain evidence="3">BiD32</strain>
    </source>
</reference>
<dbReference type="AlphaFoldDB" id="N1MR26"/>
<comment type="caution">
    <text evidence="2">The sequence shown here is derived from an EMBL/GenBank/DDBJ whole genome shotgun (WGS) entry which is preliminary data.</text>
</comment>